<protein>
    <submittedName>
        <fullName evidence="7">Threonine/homoserine/homoserine lactone efflux protein</fullName>
    </submittedName>
</protein>
<keyword evidence="8" id="KW-1185">Reference proteome</keyword>
<feature type="transmembrane region" description="Helical" evidence="6">
    <location>
        <begin position="182"/>
        <end position="205"/>
    </location>
</feature>
<dbReference type="RefSeq" id="WP_306830717.1">
    <property type="nucleotide sequence ID" value="NZ_JAUSRF010000001.1"/>
</dbReference>
<dbReference type="PANTHER" id="PTHR30086">
    <property type="entry name" value="ARGININE EXPORTER PROTEIN ARGO"/>
    <property type="match status" value="1"/>
</dbReference>
<feature type="transmembrane region" description="Helical" evidence="6">
    <location>
        <begin position="6"/>
        <end position="29"/>
    </location>
</feature>
<dbReference type="Proteomes" id="UP001241472">
    <property type="component" value="Unassembled WGS sequence"/>
</dbReference>
<proteinExistence type="predicted"/>
<keyword evidence="3 6" id="KW-0812">Transmembrane</keyword>
<gene>
    <name evidence="7" type="ORF">J2T09_000518</name>
</gene>
<dbReference type="InterPro" id="IPR001123">
    <property type="entry name" value="LeuE-type"/>
</dbReference>
<evidence type="ECO:0000256" key="3">
    <source>
        <dbReference type="ARBA" id="ARBA00022692"/>
    </source>
</evidence>
<keyword evidence="2" id="KW-1003">Cell membrane</keyword>
<dbReference type="PANTHER" id="PTHR30086:SF20">
    <property type="entry name" value="ARGININE EXPORTER PROTEIN ARGO-RELATED"/>
    <property type="match status" value="1"/>
</dbReference>
<name>A0ABT9PMW2_9HYPH</name>
<dbReference type="EMBL" id="JAUSRF010000001">
    <property type="protein sequence ID" value="MDP9835777.1"/>
    <property type="molecule type" value="Genomic_DNA"/>
</dbReference>
<organism evidence="7 8">
    <name type="scientific">Neorhizobium huautlense</name>
    <dbReference type="NCBI Taxonomy" id="67774"/>
    <lineage>
        <taxon>Bacteria</taxon>
        <taxon>Pseudomonadati</taxon>
        <taxon>Pseudomonadota</taxon>
        <taxon>Alphaproteobacteria</taxon>
        <taxon>Hyphomicrobiales</taxon>
        <taxon>Rhizobiaceae</taxon>
        <taxon>Rhizobium/Agrobacterium group</taxon>
        <taxon>Neorhizobium</taxon>
    </lineage>
</organism>
<evidence type="ECO:0000256" key="6">
    <source>
        <dbReference type="SAM" id="Phobius"/>
    </source>
</evidence>
<keyword evidence="4 6" id="KW-1133">Transmembrane helix</keyword>
<evidence type="ECO:0000256" key="4">
    <source>
        <dbReference type="ARBA" id="ARBA00022989"/>
    </source>
</evidence>
<comment type="caution">
    <text evidence="7">The sequence shown here is derived from an EMBL/GenBank/DDBJ whole genome shotgun (WGS) entry which is preliminary data.</text>
</comment>
<feature type="transmembrane region" description="Helical" evidence="6">
    <location>
        <begin position="41"/>
        <end position="66"/>
    </location>
</feature>
<evidence type="ECO:0000256" key="1">
    <source>
        <dbReference type="ARBA" id="ARBA00004651"/>
    </source>
</evidence>
<feature type="transmembrane region" description="Helical" evidence="6">
    <location>
        <begin position="72"/>
        <end position="96"/>
    </location>
</feature>
<comment type="subcellular location">
    <subcellularLocation>
        <location evidence="1">Cell membrane</location>
        <topology evidence="1">Multi-pass membrane protein</topology>
    </subcellularLocation>
</comment>
<accession>A0ABT9PMW2</accession>
<sequence>MTYTENLWLFFTLLFGIIVVPGMDMIFVLANSLTRGRASGLAATAGIMAGGLVHSLYGALGVGLLASLMPVLFKPLLIAGALYMAWIGFTLMRSAITVDHVGPADSHSHWEAFRRGAVTCLMNPKAYLFMLAIYPQFLRPDFGALAPQAAVMAAMTAGTQLAVYGGLAIAAGRARKALVGNAAATIWVGRMAGLLLVLVSVLTLWEGVKDGLSR</sequence>
<evidence type="ECO:0000256" key="5">
    <source>
        <dbReference type="ARBA" id="ARBA00023136"/>
    </source>
</evidence>
<dbReference type="Pfam" id="PF01810">
    <property type="entry name" value="LysE"/>
    <property type="match status" value="1"/>
</dbReference>
<reference evidence="7 8" key="1">
    <citation type="submission" date="2023-07" db="EMBL/GenBank/DDBJ databases">
        <title>Sorghum-associated microbial communities from plants grown in Nebraska, USA.</title>
        <authorList>
            <person name="Schachtman D."/>
        </authorList>
    </citation>
    <scope>NUCLEOTIDE SEQUENCE [LARGE SCALE GENOMIC DNA]</scope>
    <source>
        <strain evidence="7 8">DS1307</strain>
    </source>
</reference>
<feature type="transmembrane region" description="Helical" evidence="6">
    <location>
        <begin position="149"/>
        <end position="170"/>
    </location>
</feature>
<evidence type="ECO:0000313" key="8">
    <source>
        <dbReference type="Proteomes" id="UP001241472"/>
    </source>
</evidence>
<evidence type="ECO:0000256" key="2">
    <source>
        <dbReference type="ARBA" id="ARBA00022475"/>
    </source>
</evidence>
<evidence type="ECO:0000313" key="7">
    <source>
        <dbReference type="EMBL" id="MDP9835777.1"/>
    </source>
</evidence>
<keyword evidence="5 6" id="KW-0472">Membrane</keyword>